<dbReference type="InterPro" id="IPR046803">
    <property type="entry name" value="DNAPKcs_CC1-2"/>
</dbReference>
<feature type="domain" description="DNA-PKcs N-terminal" evidence="1">
    <location>
        <begin position="339"/>
        <end position="847"/>
    </location>
</feature>
<dbReference type="Pfam" id="PF20500">
    <property type="entry name" value="DNA-PKcs_N"/>
    <property type="match status" value="1"/>
</dbReference>
<proteinExistence type="predicted"/>
<sequence length="1955" mass="222304">MKEPQQETSFEFYSSKDTKMAAEVLGDLCSKLRSLKYSVDKGNSAAFQAIDDLQDIKNLLSYFSGKESDFDFVVSHFIAKTDDALLGILYRFLPSPSFTESIGVGIDILRTVIYRADRISSEQQKTIICFALKCALIDHLKGKRELVLYLLDEVLRMPYVESALDVSEQDGILHCCLVLLDSVGKLQSGGIMLNGFHCCVECLLKKALFMVMGSVARHFPELLGKQGKMYALQFAITLSEELKSQVYCGYRVPAYNVIEGCFVGLNGCMEHFASGPLFDGQCRMKMDSIHSTIKMVINPHSRLNRLGPVKAVLNILVTHPNLFRGKLFRDYEVCAELLKMVEHDRRNAESIYKYFSDIFDGTMSNCRDLRRASMVAESYGRLFAVSHILYGSWEVNRILRQVLFQFHQFLSRDDEPVEQKVNHITSPLEAFARALPFLSNVPFDIWQTLEDIHVKMFVHLPVLGTKSSGRCKKVTYAIFAATVVIDRSYISSVVYQALVHLLTLPPLDRYTETPFDVTYSERQFTVANHGSLWRKILAYDVVDLSDFGCDSSMQKLAEKEFFDAIMKCVIEILQTLRLGAETTDEDEIPQTAEVTTTACLIVPVNQADFNIFFNLVEFCRFIIGPTTKSLFEPWALPFFSMLVKQTFANPNVSGFYKLLSYCITAAEKLNFFDSPTSAHEIGDRANFRILVARLVDEVFPRSHSFTGELSVSFLRFVVCIPTSIVLEKRNLIKRIIRNGFLLGLTYLPIASVCLDALEKWSEQLFCGDSERQQFYIELMPVLDDYLRCTKFEGRKVLDSPKAPGFYKSGKLKNVRRIKEVQIDLSSEVRTAAETEVQRILRRIAVFVGSNGHDMSKALLEVNSQAVKQVLTRWTLDRLLYFPCPFPDLKIDLCLDDFLPHLCDLALSAIERPLKVAACEALHTCVVFLLGKESYRSISASEKESIAIMYRKLLPTLLHLSSDTDEVPRSLFSSLFSQIVHLFAGTQFANETTALILLDIIIDNLCSTTSSSVRTQSAAYLTEFLLWSVDRAGREKHVSKGIDKADLLMEHLKDMALHPSWTKRFAAAFVLNNGIIKVLRDNKRCTDKYALALLFVLMKSLIIANENDDSYEVGEECVKAIRRVERVLLRYMPLFIKPSVTRQKPHGWEDATVYCYVRWLLEEMARPISSFRAVCFSSYFNITAPFGTDHFQCLLGSDVNCIVEHFESRHLERLTNRVEEQPWLSSFEALLDLYSFSLQSKLITVEKWTRCLRGNEKLGDHFISSFAHFSSVALSWSSDGTVLDFITERSPLMKRLGRVLCLLVRINYKTLEKFWSTESFGTKANSKLPVSPEVEYAQRLLSSSTAYFANRFSVGLLWKPGLNTLPNNRPLALNRFLVLRKRLRANPTLRLMYHGAMDDLFRRNIASEVPQDKLGLPPGRVWYLPHHGVSHPNKPNKLRIVFDASAKFGGTSLNDHLTKGPDLTNSLVGILIRFRRYSIPIVSDVEKMFHQVAVPEADRSVLRFLWTNSEQGAPRTFQMNRQVFGLTSAPASCMYALKCAIETFAPAEVTARCQRQFYVDNYLDSFEFLEDAARVTRNLKEALMEGGFILTKWSSCKTELLEHFPETDRSDGIVNLRLSDTPLENVLGLLWDQRSDSFRFASDIDSRIMKTKRQMLSAVASLYDPLGFLAPVIVTAKLLMRETTCLNTDWDEDLDKKLSQQFQDWSSKISSIRSLLIPRWLSLSSEVAKIELHSFSDASETAFGAVVYLRTISTSGTVNVSFLMAKTRIAPRRPLTIPRLELQAAVMAVRLVDTIKQEMGLPVDRTVYWTDSTTVLYWLHVPARMRSFVVHRVAEILEFSEANNWRYVPGNLNPADDASRGLPANKLHDGHRHSEEAGLETLGPTRWVGAMSAAETNRILHLIDVTSSYKRILRVIAYVCRFAYRRKGSSETLTRTELMKIDNFYVDAAPWERKVH</sequence>
<dbReference type="PANTHER" id="PTHR47331:SF1">
    <property type="entry name" value="GAG-LIKE PROTEIN"/>
    <property type="match status" value="1"/>
</dbReference>
<evidence type="ECO:0000259" key="2">
    <source>
        <dbReference type="Pfam" id="PF20502"/>
    </source>
</evidence>
<evidence type="ECO:0000313" key="3">
    <source>
        <dbReference type="EMBL" id="KFD64295.1"/>
    </source>
</evidence>
<name>A0A085N499_9BILA</name>
<feature type="domain" description="DNA-dependent protein kinase catalytic subunit CC1/2" evidence="2">
    <location>
        <begin position="947"/>
        <end position="1182"/>
    </location>
</feature>
<evidence type="ECO:0000259" key="1">
    <source>
        <dbReference type="Pfam" id="PF20500"/>
    </source>
</evidence>
<protein>
    <submittedName>
        <fullName evidence="3">Uncharacterized protein</fullName>
    </submittedName>
</protein>
<dbReference type="InterPro" id="IPR046804">
    <property type="entry name" value="DNA-PKcs_N"/>
</dbReference>
<dbReference type="Pfam" id="PF20502">
    <property type="entry name" value="DNAPKcs_CC1-2"/>
    <property type="match status" value="1"/>
</dbReference>
<gene>
    <name evidence="3" type="ORF">M514_23579</name>
</gene>
<dbReference type="InterPro" id="IPR016024">
    <property type="entry name" value="ARM-type_fold"/>
</dbReference>
<dbReference type="InterPro" id="IPR011989">
    <property type="entry name" value="ARM-like"/>
</dbReference>
<dbReference type="CDD" id="cd01644">
    <property type="entry name" value="RT_pepA17"/>
    <property type="match status" value="1"/>
</dbReference>
<dbReference type="PANTHER" id="PTHR47331">
    <property type="entry name" value="PHD-TYPE DOMAIN-CONTAINING PROTEIN"/>
    <property type="match status" value="1"/>
</dbReference>
<dbReference type="SUPFAM" id="SSF48371">
    <property type="entry name" value="ARM repeat"/>
    <property type="match status" value="1"/>
</dbReference>
<dbReference type="Pfam" id="PF05380">
    <property type="entry name" value="Peptidase_A17"/>
    <property type="match status" value="1"/>
</dbReference>
<dbReference type="Proteomes" id="UP000030758">
    <property type="component" value="Unassembled WGS sequence"/>
</dbReference>
<dbReference type="InterPro" id="IPR043502">
    <property type="entry name" value="DNA/RNA_pol_sf"/>
</dbReference>
<dbReference type="EMBL" id="KL367558">
    <property type="protein sequence ID" value="KFD64295.1"/>
    <property type="molecule type" value="Genomic_DNA"/>
</dbReference>
<dbReference type="Gene3D" id="1.25.10.10">
    <property type="entry name" value="Leucine-rich Repeat Variant"/>
    <property type="match status" value="1"/>
</dbReference>
<dbReference type="SUPFAM" id="SSF56672">
    <property type="entry name" value="DNA/RNA polymerases"/>
    <property type="match status" value="1"/>
</dbReference>
<reference evidence="3" key="1">
    <citation type="journal article" date="2014" name="Nat. Genet.">
        <title>Genome and transcriptome of the porcine whipworm Trichuris suis.</title>
        <authorList>
            <person name="Jex A.R."/>
            <person name="Nejsum P."/>
            <person name="Schwarz E.M."/>
            <person name="Hu L."/>
            <person name="Young N.D."/>
            <person name="Hall R.S."/>
            <person name="Korhonen P.K."/>
            <person name="Liao S."/>
            <person name="Thamsborg S."/>
            <person name="Xia J."/>
            <person name="Xu P."/>
            <person name="Wang S."/>
            <person name="Scheerlinck J.P."/>
            <person name="Hofmann A."/>
            <person name="Sternberg P.W."/>
            <person name="Wang J."/>
            <person name="Gasser R.B."/>
        </authorList>
    </citation>
    <scope>NUCLEOTIDE SEQUENCE [LARGE SCALE GENOMIC DNA]</scope>
    <source>
        <strain evidence="3">DCEP-RM93F</strain>
    </source>
</reference>
<organism evidence="3">
    <name type="scientific">Trichuris suis</name>
    <name type="common">pig whipworm</name>
    <dbReference type="NCBI Taxonomy" id="68888"/>
    <lineage>
        <taxon>Eukaryota</taxon>
        <taxon>Metazoa</taxon>
        <taxon>Ecdysozoa</taxon>
        <taxon>Nematoda</taxon>
        <taxon>Enoplea</taxon>
        <taxon>Dorylaimia</taxon>
        <taxon>Trichinellida</taxon>
        <taxon>Trichuridae</taxon>
        <taxon>Trichuris</taxon>
    </lineage>
</organism>
<dbReference type="InterPro" id="IPR008042">
    <property type="entry name" value="Retrotrans_Pao"/>
</dbReference>
<accession>A0A085N499</accession>